<reference evidence="1 2" key="1">
    <citation type="journal article" date="2015" name="Appl. Environ. Microbiol.">
        <title>The Geoglobus acetivorans genome: Fe(III) reduction, acetate utilization, autotrophic growth, and degradation of aromatic compounds in a hyperthermophilic archaeon.</title>
        <authorList>
            <person name="Mardanov A.V."/>
            <person name="Slododkina G.B."/>
            <person name="Slobodkin A.I."/>
            <person name="Beletsky A.V."/>
            <person name="Gavrilov S.N."/>
            <person name="Kublanov I.V."/>
            <person name="Bonch-Osmolovskaya E.A."/>
            <person name="Skryabin K.G."/>
            <person name="Ravin N.V."/>
        </authorList>
    </citation>
    <scope>NUCLEOTIDE SEQUENCE [LARGE SCALE GENOMIC DNA]</scope>
    <source>
        <strain evidence="1 2">SBH6</strain>
    </source>
</reference>
<gene>
    <name evidence="1" type="ORF">GACE_2267</name>
</gene>
<dbReference type="HOGENOM" id="CLU_3302587_0_0_2"/>
<organism evidence="1 2">
    <name type="scientific">Geoglobus acetivorans</name>
    <dbReference type="NCBI Taxonomy" id="565033"/>
    <lineage>
        <taxon>Archaea</taxon>
        <taxon>Methanobacteriati</taxon>
        <taxon>Methanobacteriota</taxon>
        <taxon>Archaeoglobi</taxon>
        <taxon>Archaeoglobales</taxon>
        <taxon>Archaeoglobaceae</taxon>
        <taxon>Geoglobus</taxon>
    </lineage>
</organism>
<dbReference type="KEGG" id="gac:GACE_2267"/>
<evidence type="ECO:0000313" key="1">
    <source>
        <dbReference type="EMBL" id="AIY89377.1"/>
    </source>
</evidence>
<sequence length="39" mass="4519">MSKPDKYMDADSIIEDISAVLPSRSPSFRARFRFCRIIV</sequence>
<dbReference type="AlphaFoldDB" id="A0A0A7GEN3"/>
<dbReference type="EMBL" id="CP009552">
    <property type="protein sequence ID" value="AIY89377.1"/>
    <property type="molecule type" value="Genomic_DNA"/>
</dbReference>
<proteinExistence type="predicted"/>
<protein>
    <submittedName>
        <fullName evidence="1">Uncharacterized protein</fullName>
    </submittedName>
</protein>
<name>A0A0A7GEN3_GEOAI</name>
<evidence type="ECO:0000313" key="2">
    <source>
        <dbReference type="Proteomes" id="UP000030624"/>
    </source>
</evidence>
<dbReference type="Proteomes" id="UP000030624">
    <property type="component" value="Chromosome"/>
</dbReference>
<accession>A0A0A7GEN3</accession>